<reference evidence="1" key="2">
    <citation type="submission" date="2020-03" db="EMBL/GenBank/DDBJ databases">
        <title>Walnut 2.0.</title>
        <authorList>
            <person name="Marrano A."/>
            <person name="Britton M."/>
            <person name="Zimin A.V."/>
            <person name="Zaini P.A."/>
            <person name="Workman R."/>
            <person name="Puiu D."/>
            <person name="Bianco L."/>
            <person name="Allen B.J."/>
            <person name="Troggio M."/>
            <person name="Leslie C.A."/>
            <person name="Timp W."/>
            <person name="Dendekar A."/>
            <person name="Salzberg S.L."/>
            <person name="Neale D.B."/>
        </authorList>
    </citation>
    <scope>NUCLEOTIDE SEQUENCE</scope>
    <source>
        <tissue evidence="1">Leaves</tissue>
    </source>
</reference>
<dbReference type="PANTHER" id="PTHR47481:SF31">
    <property type="entry name" value="OS01G0873500 PROTEIN"/>
    <property type="match status" value="1"/>
</dbReference>
<dbReference type="PANTHER" id="PTHR47481">
    <property type="match status" value="1"/>
</dbReference>
<dbReference type="Proteomes" id="UP000619265">
    <property type="component" value="Unassembled WGS sequence"/>
</dbReference>
<evidence type="ECO:0000313" key="2">
    <source>
        <dbReference type="Proteomes" id="UP000619265"/>
    </source>
</evidence>
<sequence>MESSSSSFIPPMADSSSLYFSPIKTTLPDISAKLASNNYLLWKAQGVPVLCGHGLLSYVKNVVCPPSTILGEDGEMHPNLAAAKWLHVEQLIMGWLNSSLFDVLLSQVVSCESSHDAWDVLETLYGTHTRDRIQQMKGELRYFTKCVSSLEDYLHKAKSLALALRGAGKPIDDDDFIICILHGLGLEFDPIVAGINAQEVFPPSESVISKL</sequence>
<dbReference type="Pfam" id="PF14223">
    <property type="entry name" value="Retrotran_gag_2"/>
    <property type="match status" value="1"/>
</dbReference>
<proteinExistence type="predicted"/>
<dbReference type="EMBL" id="LIHL02000001">
    <property type="protein sequence ID" value="KAF5480469.1"/>
    <property type="molecule type" value="Genomic_DNA"/>
</dbReference>
<accession>A0A833YDC5</accession>
<evidence type="ECO:0008006" key="3">
    <source>
        <dbReference type="Google" id="ProtNLM"/>
    </source>
</evidence>
<protein>
    <recommendedName>
        <fullName evidence="3">Retrovirus-related Pol polyprotein from transposon RE1</fullName>
    </recommendedName>
</protein>
<dbReference type="Gramene" id="Jr01_13070_p1">
    <property type="protein sequence ID" value="cds.Jr01_13070_p1"/>
    <property type="gene ID" value="Jr01_13070"/>
</dbReference>
<name>A0A833YDC5_JUGRE</name>
<dbReference type="AlphaFoldDB" id="A0A833YDC5"/>
<organism evidence="1 2">
    <name type="scientific">Juglans regia</name>
    <name type="common">English walnut</name>
    <dbReference type="NCBI Taxonomy" id="51240"/>
    <lineage>
        <taxon>Eukaryota</taxon>
        <taxon>Viridiplantae</taxon>
        <taxon>Streptophyta</taxon>
        <taxon>Embryophyta</taxon>
        <taxon>Tracheophyta</taxon>
        <taxon>Spermatophyta</taxon>
        <taxon>Magnoliopsida</taxon>
        <taxon>eudicotyledons</taxon>
        <taxon>Gunneridae</taxon>
        <taxon>Pentapetalae</taxon>
        <taxon>rosids</taxon>
        <taxon>fabids</taxon>
        <taxon>Fagales</taxon>
        <taxon>Juglandaceae</taxon>
        <taxon>Juglans</taxon>
    </lineage>
</organism>
<gene>
    <name evidence="1" type="ORF">F2P56_001217</name>
</gene>
<evidence type="ECO:0000313" key="1">
    <source>
        <dbReference type="EMBL" id="KAF5480469.1"/>
    </source>
</evidence>
<comment type="caution">
    <text evidence="1">The sequence shown here is derived from an EMBL/GenBank/DDBJ whole genome shotgun (WGS) entry which is preliminary data.</text>
</comment>
<reference evidence="1" key="1">
    <citation type="submission" date="2015-10" db="EMBL/GenBank/DDBJ databases">
        <authorList>
            <person name="Martinez-Garcia P.J."/>
            <person name="Crepeau M.W."/>
            <person name="Puiu D."/>
            <person name="Gonzalez-Ibeas D."/>
            <person name="Whalen J."/>
            <person name="Stevens K."/>
            <person name="Paul R."/>
            <person name="Butterfield T."/>
            <person name="Britton M."/>
            <person name="Reagan R."/>
            <person name="Chakraborty S."/>
            <person name="Walawage S.L."/>
            <person name="Vasquez-Gross H.A."/>
            <person name="Cardeno C."/>
            <person name="Famula R."/>
            <person name="Pratt K."/>
            <person name="Kuruganti S."/>
            <person name="Aradhya M.K."/>
            <person name="Leslie C.A."/>
            <person name="Dandekar A.M."/>
            <person name="Salzberg S.L."/>
            <person name="Wegrzyn J.L."/>
            <person name="Langley C.H."/>
            <person name="Neale D.B."/>
        </authorList>
    </citation>
    <scope>NUCLEOTIDE SEQUENCE</scope>
    <source>
        <tissue evidence="1">Leaves</tissue>
    </source>
</reference>